<evidence type="ECO:0000259" key="3">
    <source>
        <dbReference type="Pfam" id="PF05043"/>
    </source>
</evidence>
<proteinExistence type="predicted"/>
<dbReference type="Proteomes" id="UP000236500">
    <property type="component" value="Unassembled WGS sequence"/>
</dbReference>
<evidence type="ECO:0000313" key="4">
    <source>
        <dbReference type="EMBL" id="PNP94329.1"/>
    </source>
</evidence>
<evidence type="ECO:0000256" key="2">
    <source>
        <dbReference type="ARBA" id="ARBA00023163"/>
    </source>
</evidence>
<dbReference type="EMBL" id="MPDH01000002">
    <property type="protein sequence ID" value="PNP94329.1"/>
    <property type="molecule type" value="Genomic_DNA"/>
</dbReference>
<evidence type="ECO:0000313" key="5">
    <source>
        <dbReference type="Proteomes" id="UP000236500"/>
    </source>
</evidence>
<dbReference type="RefSeq" id="WP_036094711.1">
    <property type="nucleotide sequence ID" value="NZ_BJEY01000003.1"/>
</dbReference>
<dbReference type="InterPro" id="IPR007737">
    <property type="entry name" value="Mga_HTH"/>
</dbReference>
<gene>
    <name evidence="4" type="ORF">BMT55_02250</name>
</gene>
<keyword evidence="2" id="KW-0804">Transcription</keyword>
<organism evidence="4 5">
    <name type="scientific">Listeria newyorkensis</name>
    <dbReference type="NCBI Taxonomy" id="1497681"/>
    <lineage>
        <taxon>Bacteria</taxon>
        <taxon>Bacillati</taxon>
        <taxon>Bacillota</taxon>
        <taxon>Bacilli</taxon>
        <taxon>Bacillales</taxon>
        <taxon>Listeriaceae</taxon>
        <taxon>Listeria</taxon>
    </lineage>
</organism>
<sequence>MYFLDEKEIREFEIIRLIGTEKKYWPISEISHILNYNLDAVYKALDDIALYLAKNAPGTQLIIKKGIGAYLKKNDDLPVDAIIEKYMTSSVAYLLLDSTFNYPHLRARQFYEQHFITKSTFYLKLKRLQKVLHKSHLGIQTNPLRITGPEIWVRECYYHLYWLVYKGRTWPFRSISREVLVYELDEFLRKVDVYVNAIEKEQLLYRLAVKYMRHAQKRYVEEMILQDCVPPQVTQFIRDYGESLINDVPAQHKDLEEKYLTIAISNLMYPKARDSTATGLIAWHRQQQTLPYTIAASFFEEFTKCYPDIIIEDNDHLWLDFINANFYGLSLPYLYIYQDVRAQADYFKTENPGLWMVLDKITMHLFDPKRLKHVSAPPIYFCYKYMVLILERFAMKKYEPRLQVALFTSQDNAILNKLKSQILRKLDLNIEISTQDIPKIVDLIISETTTVSGNSDCVFIWNFPPTQGDWVRLEERLKGIRDGKLGGMD</sequence>
<name>A0ABX4XRB9_9LIST</name>
<keyword evidence="5" id="KW-1185">Reference proteome</keyword>
<dbReference type="Pfam" id="PF05043">
    <property type="entry name" value="Mga"/>
    <property type="match status" value="1"/>
</dbReference>
<evidence type="ECO:0000256" key="1">
    <source>
        <dbReference type="ARBA" id="ARBA00023015"/>
    </source>
</evidence>
<protein>
    <recommendedName>
        <fullName evidence="3">Mga helix-turn-helix domain-containing protein</fullName>
    </recommendedName>
</protein>
<comment type="caution">
    <text evidence="4">The sequence shown here is derived from an EMBL/GenBank/DDBJ whole genome shotgun (WGS) entry which is preliminary data.</text>
</comment>
<accession>A0ABX4XRB9</accession>
<dbReference type="PANTHER" id="PTHR30185:SF13">
    <property type="entry name" value="LICABCH OPERON REGULATOR-RELATED"/>
    <property type="match status" value="1"/>
</dbReference>
<dbReference type="InterPro" id="IPR050661">
    <property type="entry name" value="BglG_antiterminators"/>
</dbReference>
<feature type="domain" description="Mga helix-turn-helix" evidence="3">
    <location>
        <begin position="79"/>
        <end position="161"/>
    </location>
</feature>
<keyword evidence="1" id="KW-0805">Transcription regulation</keyword>
<dbReference type="PANTHER" id="PTHR30185">
    <property type="entry name" value="CRYPTIC BETA-GLUCOSIDE BGL OPERON ANTITERMINATOR"/>
    <property type="match status" value="1"/>
</dbReference>
<reference evidence="4 5" key="1">
    <citation type="submission" date="2016-11" db="EMBL/GenBank/DDBJ databases">
        <title>Whole Genome Sequence of Listeria newyorkensis.</title>
        <authorList>
            <person name="Frink S."/>
            <person name="Morales C."/>
            <person name="Kiang D."/>
        </authorList>
    </citation>
    <scope>NUCLEOTIDE SEQUENCE [LARGE SCALE GENOMIC DNA]</scope>
    <source>
        <strain evidence="4 5">F1604011-044</strain>
    </source>
</reference>